<dbReference type="EMBL" id="MF417912">
    <property type="protein sequence ID" value="ASN70768.1"/>
    <property type="molecule type" value="Genomic_DNA"/>
</dbReference>
<evidence type="ECO:0000313" key="1">
    <source>
        <dbReference type="EMBL" id="ASN69779.1"/>
    </source>
</evidence>
<proteinExistence type="predicted"/>
<evidence type="ECO:0000313" key="2">
    <source>
        <dbReference type="EMBL" id="ASN69901.1"/>
    </source>
</evidence>
<evidence type="ECO:0000313" key="10">
    <source>
        <dbReference type="EMBL" id="ASN71052.1"/>
    </source>
</evidence>
<reference evidence="2" key="1">
    <citation type="submission" date="2017-06" db="EMBL/GenBank/DDBJ databases">
        <title>Novel phages from South African skin metaviromes.</title>
        <authorList>
            <person name="van Zyl L.J."/>
            <person name="Abrahams Y."/>
            <person name="Stander E.A."/>
            <person name="Kirby B.M."/>
            <person name="Clavaud C."/>
            <person name="Farcet C."/>
            <person name="Breton L."/>
            <person name="Trindade M.I."/>
        </authorList>
    </citation>
    <scope>NUCLEOTIDE SEQUENCE</scope>
</reference>
<dbReference type="EMBL" id="MF417915">
    <property type="protein sequence ID" value="ASN70923.1"/>
    <property type="molecule type" value="Genomic_DNA"/>
</dbReference>
<dbReference type="EMBL" id="MF417918">
    <property type="protein sequence ID" value="ASN71052.1"/>
    <property type="molecule type" value="Genomic_DNA"/>
</dbReference>
<evidence type="ECO:0000313" key="5">
    <source>
        <dbReference type="EMBL" id="ASN70768.1"/>
    </source>
</evidence>
<accession>A0A2H4JCY7</accession>
<name>A0A2H4JCY7_9CAUD</name>
<evidence type="ECO:0000313" key="4">
    <source>
        <dbReference type="EMBL" id="ASN70724.1"/>
    </source>
</evidence>
<evidence type="ECO:0000313" key="6">
    <source>
        <dbReference type="EMBL" id="ASN70805.1"/>
    </source>
</evidence>
<sequence length="195" mass="21605">MAMATGVSICSNALLMLGSQTINDFEDQQNLDRAKLCANLYPTVRDDMLRSHPWNCCIKRAVLAPDAVAPLFGYDHAFELPADFSRVLEVGSHGCQIDYLVEGRTIQANTAVLELRYVFRNEVENTWDAHLVKLVTLAMAAAMAYPVTQSAAMQQTMEQKLETSLRRARAVDGQEDPPQTLGDERLLAARFGGGW</sequence>
<dbReference type="EMBL" id="MF417913">
    <property type="protein sequence ID" value="ASN70805.1"/>
    <property type="molecule type" value="Genomic_DNA"/>
</dbReference>
<dbReference type="EMBL" id="MF417916">
    <property type="protein sequence ID" value="ASN70969.1"/>
    <property type="molecule type" value="Genomic_DNA"/>
</dbReference>
<dbReference type="EMBL" id="MF417911">
    <property type="protein sequence ID" value="ASN70724.1"/>
    <property type="molecule type" value="Genomic_DNA"/>
</dbReference>
<dbReference type="EMBL" id="MF417896">
    <property type="protein sequence ID" value="ASN69779.1"/>
    <property type="molecule type" value="Genomic_DNA"/>
</dbReference>
<organism evidence="2">
    <name type="scientific">uncultured Caudovirales phage</name>
    <dbReference type="NCBI Taxonomy" id="2100421"/>
    <lineage>
        <taxon>Viruses</taxon>
        <taxon>Duplodnaviria</taxon>
        <taxon>Heunggongvirae</taxon>
        <taxon>Uroviricota</taxon>
        <taxon>Caudoviricetes</taxon>
        <taxon>Peduoviridae</taxon>
        <taxon>Maltschvirus</taxon>
        <taxon>Maltschvirus maltsch</taxon>
    </lineage>
</organism>
<evidence type="ECO:0000313" key="3">
    <source>
        <dbReference type="EMBL" id="ASN70644.1"/>
    </source>
</evidence>
<dbReference type="EMBL" id="MF417914">
    <property type="protein sequence ID" value="ASN70863.1"/>
    <property type="molecule type" value="Genomic_DNA"/>
</dbReference>
<dbReference type="EMBL" id="MF417920">
    <property type="protein sequence ID" value="ASN71188.1"/>
    <property type="molecule type" value="Genomic_DNA"/>
</dbReference>
<dbReference type="EMBL" id="MF417910">
    <property type="protein sequence ID" value="ASN70644.1"/>
    <property type="molecule type" value="Genomic_DNA"/>
</dbReference>
<dbReference type="EMBL" id="MF417898">
    <property type="protein sequence ID" value="ASN69901.1"/>
    <property type="molecule type" value="Genomic_DNA"/>
</dbReference>
<evidence type="ECO:0000313" key="8">
    <source>
        <dbReference type="EMBL" id="ASN70923.1"/>
    </source>
</evidence>
<evidence type="ECO:0000313" key="7">
    <source>
        <dbReference type="EMBL" id="ASN70863.1"/>
    </source>
</evidence>
<gene>
    <name evidence="5" type="ORF">10AX4_32</name>
    <name evidence="11" type="ORF">10F8_44</name>
    <name evidence="3" type="ORF">2AX5_14</name>
    <name evidence="1" type="ORF">3S18_12</name>
    <name evidence="2" type="ORF">7AX6_30</name>
    <name evidence="10" type="ORF">7F17_10</name>
    <name evidence="9" type="ORF">7S13_28</name>
    <name evidence="8" type="ORF">8AX8_35</name>
    <name evidence="7" type="ORF">8S2_27</name>
    <name evidence="4" type="ORF">9AX3_41</name>
    <name evidence="6" type="ORF">9S2_19</name>
</gene>
<evidence type="ECO:0000313" key="9">
    <source>
        <dbReference type="EMBL" id="ASN70969.1"/>
    </source>
</evidence>
<evidence type="ECO:0000313" key="11">
    <source>
        <dbReference type="EMBL" id="ASN71188.1"/>
    </source>
</evidence>
<protein>
    <submittedName>
        <fullName evidence="2">Uncharacterized protein</fullName>
    </submittedName>
</protein>